<name>A0A6I7HI86_9HYPH</name>
<dbReference type="InterPro" id="IPR000847">
    <property type="entry name" value="LysR_HTH_N"/>
</dbReference>
<dbReference type="InterPro" id="IPR005119">
    <property type="entry name" value="LysR_subst-bd"/>
</dbReference>
<dbReference type="InterPro" id="IPR050389">
    <property type="entry name" value="LysR-type_TF"/>
</dbReference>
<evidence type="ECO:0000256" key="6">
    <source>
        <dbReference type="ARBA" id="ARBA00023163"/>
    </source>
</evidence>
<dbReference type="SUPFAM" id="SSF53850">
    <property type="entry name" value="Periplasmic binding protein-like II"/>
    <property type="match status" value="1"/>
</dbReference>
<evidence type="ECO:0000313" key="9">
    <source>
        <dbReference type="Proteomes" id="UP000252582"/>
    </source>
</evidence>
<dbReference type="RefSeq" id="WP_114364893.1">
    <property type="nucleotide sequence ID" value="NZ_QPIX01000013.1"/>
</dbReference>
<comment type="caution">
    <text evidence="8">The sequence shown here is derived from an EMBL/GenBank/DDBJ whole genome shotgun (WGS) entry which is preliminary data.</text>
</comment>
<keyword evidence="4" id="KW-0805">Transcription regulation</keyword>
<dbReference type="PROSITE" id="PS50931">
    <property type="entry name" value="HTH_LYSR"/>
    <property type="match status" value="1"/>
</dbReference>
<keyword evidence="2" id="KW-0536">Nodulation</keyword>
<evidence type="ECO:0000313" key="8">
    <source>
        <dbReference type="EMBL" id="RCW20625.1"/>
    </source>
</evidence>
<dbReference type="GO" id="GO:0003700">
    <property type="term" value="F:DNA-binding transcription factor activity"/>
    <property type="evidence" value="ECO:0007669"/>
    <property type="project" value="InterPro"/>
</dbReference>
<protein>
    <submittedName>
        <fullName evidence="8">LysR family transcriptional regulator</fullName>
    </submittedName>
</protein>
<dbReference type="SUPFAM" id="SSF46785">
    <property type="entry name" value="Winged helix' DNA-binding domain"/>
    <property type="match status" value="1"/>
</dbReference>
<keyword evidence="3" id="KW-0678">Repressor</keyword>
<feature type="domain" description="HTH lysR-type" evidence="7">
    <location>
        <begin position="6"/>
        <end position="63"/>
    </location>
</feature>
<evidence type="ECO:0000256" key="3">
    <source>
        <dbReference type="ARBA" id="ARBA00022491"/>
    </source>
</evidence>
<dbReference type="PANTHER" id="PTHR30118:SF6">
    <property type="entry name" value="HTH-TYPE TRANSCRIPTIONAL REGULATOR LEUO"/>
    <property type="match status" value="1"/>
</dbReference>
<dbReference type="InterPro" id="IPR036390">
    <property type="entry name" value="WH_DNA-bd_sf"/>
</dbReference>
<keyword evidence="6" id="KW-0804">Transcription</keyword>
<dbReference type="Proteomes" id="UP000252582">
    <property type="component" value="Unassembled WGS sequence"/>
</dbReference>
<evidence type="ECO:0000256" key="2">
    <source>
        <dbReference type="ARBA" id="ARBA00022458"/>
    </source>
</evidence>
<evidence type="ECO:0000256" key="1">
    <source>
        <dbReference type="ARBA" id="ARBA00009437"/>
    </source>
</evidence>
<dbReference type="PANTHER" id="PTHR30118">
    <property type="entry name" value="HTH-TYPE TRANSCRIPTIONAL REGULATOR LEUO-RELATED"/>
    <property type="match status" value="1"/>
</dbReference>
<dbReference type="AlphaFoldDB" id="A0A6I7HI86"/>
<keyword evidence="9" id="KW-1185">Reference proteome</keyword>
<evidence type="ECO:0000256" key="5">
    <source>
        <dbReference type="ARBA" id="ARBA00023125"/>
    </source>
</evidence>
<keyword evidence="5" id="KW-0238">DNA-binding</keyword>
<dbReference type="InterPro" id="IPR036388">
    <property type="entry name" value="WH-like_DNA-bd_sf"/>
</dbReference>
<reference evidence="8 9" key="1">
    <citation type="submission" date="2018-07" db="EMBL/GenBank/DDBJ databases">
        <title>Genomic Encyclopedia of Type Strains, Phase IV (KMG-IV): sequencing the most valuable type-strain genomes for metagenomic binning, comparative biology and taxonomic classification.</title>
        <authorList>
            <person name="Goeker M."/>
        </authorList>
    </citation>
    <scope>NUCLEOTIDE SEQUENCE [LARGE SCALE GENOMIC DNA]</scope>
    <source>
        <strain evidence="8 9">DSM 25528</strain>
    </source>
</reference>
<comment type="similarity">
    <text evidence="1">Belongs to the LysR transcriptional regulatory family.</text>
</comment>
<dbReference type="Gene3D" id="1.10.10.10">
    <property type="entry name" value="Winged helix-like DNA-binding domain superfamily/Winged helix DNA-binding domain"/>
    <property type="match status" value="1"/>
</dbReference>
<dbReference type="GO" id="GO:0003677">
    <property type="term" value="F:DNA binding"/>
    <property type="evidence" value="ECO:0007669"/>
    <property type="project" value="UniProtKB-KW"/>
</dbReference>
<accession>A0A6I7HI86</accession>
<dbReference type="Pfam" id="PF00126">
    <property type="entry name" value="HTH_1"/>
    <property type="match status" value="1"/>
</dbReference>
<proteinExistence type="inferred from homology"/>
<evidence type="ECO:0000259" key="7">
    <source>
        <dbReference type="PROSITE" id="PS50931"/>
    </source>
</evidence>
<dbReference type="Pfam" id="PF03466">
    <property type="entry name" value="LysR_substrate"/>
    <property type="match status" value="1"/>
</dbReference>
<gene>
    <name evidence="8" type="ORF">DFR48_11379</name>
</gene>
<organism evidence="8 9">
    <name type="scientific">Ciceribacter lividus</name>
    <dbReference type="NCBI Taxonomy" id="1197950"/>
    <lineage>
        <taxon>Bacteria</taxon>
        <taxon>Pseudomonadati</taxon>
        <taxon>Pseudomonadota</taxon>
        <taxon>Alphaproteobacteria</taxon>
        <taxon>Hyphomicrobiales</taxon>
        <taxon>Rhizobiaceae</taxon>
        <taxon>Ciceribacter</taxon>
    </lineage>
</organism>
<sequence length="301" mass="34126">MRLDRFDLNLLVALDALLEERSVTRASQRLCIGQSATSAALARLRDYFGDPLLVQVGRRMELTPLAQSLIGPIRDALMRARAAISIRPAFEPASISRTFSIAASDYMIHVLLADAVRRLAASAPGMRLDIRRTPFDVLEAFERGTIDVLIMPEQYASRLAHPQVELLRDEHVCMMCAESARGITELTMEEYLSRGHVSVRLGNEASLSFEEWFLPRYGKQRRLECTIDQFSIGPLMVIGTERILTTHRRLAEKMAKRFPVTLFPAPFEMKPLCEVMVWPRYLDDDPAHRWLREAIQSAASV</sequence>
<dbReference type="EMBL" id="QPIX01000013">
    <property type="protein sequence ID" value="RCW20625.1"/>
    <property type="molecule type" value="Genomic_DNA"/>
</dbReference>
<evidence type="ECO:0000256" key="4">
    <source>
        <dbReference type="ARBA" id="ARBA00023015"/>
    </source>
</evidence>
<dbReference type="Gene3D" id="3.40.190.10">
    <property type="entry name" value="Periplasmic binding protein-like II"/>
    <property type="match status" value="2"/>
</dbReference>